<name>A0A0D0BSR0_9AGAM</name>
<feature type="compositionally biased region" description="Polar residues" evidence="1">
    <location>
        <begin position="66"/>
        <end position="86"/>
    </location>
</feature>
<feature type="chain" id="PRO_5002219731" evidence="2">
    <location>
        <begin position="18"/>
        <end position="86"/>
    </location>
</feature>
<reference evidence="4" key="2">
    <citation type="submission" date="2015-01" db="EMBL/GenBank/DDBJ databases">
        <title>Evolutionary Origins and Diversification of the Mycorrhizal Mutualists.</title>
        <authorList>
            <consortium name="DOE Joint Genome Institute"/>
            <consortium name="Mycorrhizal Genomics Consortium"/>
            <person name="Kohler A."/>
            <person name="Kuo A."/>
            <person name="Nagy L.G."/>
            <person name="Floudas D."/>
            <person name="Copeland A."/>
            <person name="Barry K.W."/>
            <person name="Cichocki N."/>
            <person name="Veneault-Fourrey C."/>
            <person name="LaButti K."/>
            <person name="Lindquist E.A."/>
            <person name="Lipzen A."/>
            <person name="Lundell T."/>
            <person name="Morin E."/>
            <person name="Murat C."/>
            <person name="Riley R."/>
            <person name="Ohm R."/>
            <person name="Sun H."/>
            <person name="Tunlid A."/>
            <person name="Henrissat B."/>
            <person name="Grigoriev I.V."/>
            <person name="Hibbett D.S."/>
            <person name="Martin F."/>
        </authorList>
    </citation>
    <scope>NUCLEOTIDE SEQUENCE [LARGE SCALE GENOMIC DNA]</scope>
    <source>
        <strain evidence="4">UH-Slu-Lm8-n1</strain>
    </source>
</reference>
<dbReference type="AlphaFoldDB" id="A0A0D0BSR0"/>
<evidence type="ECO:0000256" key="1">
    <source>
        <dbReference type="SAM" id="MobiDB-lite"/>
    </source>
</evidence>
<feature type="region of interest" description="Disordered" evidence="1">
    <location>
        <begin position="52"/>
        <end position="86"/>
    </location>
</feature>
<protein>
    <submittedName>
        <fullName evidence="3">Uncharacterized protein</fullName>
    </submittedName>
</protein>
<evidence type="ECO:0000313" key="4">
    <source>
        <dbReference type="Proteomes" id="UP000054485"/>
    </source>
</evidence>
<evidence type="ECO:0000313" key="3">
    <source>
        <dbReference type="EMBL" id="KIK46038.1"/>
    </source>
</evidence>
<dbReference type="Proteomes" id="UP000054485">
    <property type="component" value="Unassembled WGS sequence"/>
</dbReference>
<feature type="signal peptide" evidence="2">
    <location>
        <begin position="1"/>
        <end position="17"/>
    </location>
</feature>
<dbReference type="InParanoid" id="A0A0D0BSR0"/>
<organism evidence="3 4">
    <name type="scientific">Suillus luteus UH-Slu-Lm8-n1</name>
    <dbReference type="NCBI Taxonomy" id="930992"/>
    <lineage>
        <taxon>Eukaryota</taxon>
        <taxon>Fungi</taxon>
        <taxon>Dikarya</taxon>
        <taxon>Basidiomycota</taxon>
        <taxon>Agaricomycotina</taxon>
        <taxon>Agaricomycetes</taxon>
        <taxon>Agaricomycetidae</taxon>
        <taxon>Boletales</taxon>
        <taxon>Suillineae</taxon>
        <taxon>Suillaceae</taxon>
        <taxon>Suillus</taxon>
    </lineage>
</organism>
<sequence length="86" mass="9512">MADFCEIIFGLVTCCCACIEFCTDDPVACSKCGCKKQRQDENLEILSPEVVQDQPQRRDPMIANDARSQQITTSGRGQNNMGQHVA</sequence>
<dbReference type="OrthoDB" id="2620910at2759"/>
<accession>A0A0D0BSR0</accession>
<keyword evidence="4" id="KW-1185">Reference proteome</keyword>
<dbReference type="EMBL" id="KN835164">
    <property type="protein sequence ID" value="KIK46038.1"/>
    <property type="molecule type" value="Genomic_DNA"/>
</dbReference>
<reference evidence="3 4" key="1">
    <citation type="submission" date="2014-04" db="EMBL/GenBank/DDBJ databases">
        <authorList>
            <consortium name="DOE Joint Genome Institute"/>
            <person name="Kuo A."/>
            <person name="Ruytinx J."/>
            <person name="Rineau F."/>
            <person name="Colpaert J."/>
            <person name="Kohler A."/>
            <person name="Nagy L.G."/>
            <person name="Floudas D."/>
            <person name="Copeland A."/>
            <person name="Barry K.W."/>
            <person name="Cichocki N."/>
            <person name="Veneault-Fourrey C."/>
            <person name="LaButti K."/>
            <person name="Lindquist E.A."/>
            <person name="Lipzen A."/>
            <person name="Lundell T."/>
            <person name="Morin E."/>
            <person name="Murat C."/>
            <person name="Sun H."/>
            <person name="Tunlid A."/>
            <person name="Henrissat B."/>
            <person name="Grigoriev I.V."/>
            <person name="Hibbett D.S."/>
            <person name="Martin F."/>
            <person name="Nordberg H.P."/>
            <person name="Cantor M.N."/>
            <person name="Hua S.X."/>
        </authorList>
    </citation>
    <scope>NUCLEOTIDE SEQUENCE [LARGE SCALE GENOMIC DNA]</scope>
    <source>
        <strain evidence="3 4">UH-Slu-Lm8-n1</strain>
    </source>
</reference>
<gene>
    <name evidence="3" type="ORF">CY34DRAFT_800911</name>
</gene>
<evidence type="ECO:0000256" key="2">
    <source>
        <dbReference type="SAM" id="SignalP"/>
    </source>
</evidence>
<dbReference type="HOGENOM" id="CLU_2499377_0_0_1"/>
<keyword evidence="2" id="KW-0732">Signal</keyword>
<proteinExistence type="predicted"/>